<accession>A0ABY6MNG8</accession>
<sequence>MPLPVRLRSLARTFVTGLLAVLPLAVTITVLVWMGMLVYHWLGPHSILGSILIGIGVGVAGSEAIAYLFGIVIVLAFVFLLGLAVESGVQRGLRRAVNTMLLRIPVVRTIYDVIDRFVALVTKKDGKEGLKSMSPVWCHFGGPGGAAVLGLLSGPTPVELNGRPYLAVLIPTAPVPIGGGLLYVPQEWVQPADLGVEAVTSIYVSMGVSSSQYLKSFPTGGTPHG</sequence>
<feature type="transmembrane region" description="Helical" evidence="1">
    <location>
        <begin position="41"/>
        <end position="59"/>
    </location>
</feature>
<dbReference type="Proteomes" id="UP001163266">
    <property type="component" value="Chromosome"/>
</dbReference>
<evidence type="ECO:0000256" key="1">
    <source>
        <dbReference type="SAM" id="Phobius"/>
    </source>
</evidence>
<keyword evidence="3" id="KW-1185">Reference proteome</keyword>
<dbReference type="Pfam" id="PF04367">
    <property type="entry name" value="DUF502"/>
    <property type="match status" value="1"/>
</dbReference>
<proteinExistence type="predicted"/>
<name>A0ABY6MNG8_9BURK</name>
<keyword evidence="1" id="KW-0812">Transmembrane</keyword>
<feature type="transmembrane region" description="Helical" evidence="1">
    <location>
        <begin position="65"/>
        <end position="85"/>
    </location>
</feature>
<dbReference type="RefSeq" id="WP_264891616.1">
    <property type="nucleotide sequence ID" value="NZ_CP110257.1"/>
</dbReference>
<dbReference type="PANTHER" id="PTHR31876">
    <property type="entry name" value="COV-LIKE PROTEIN 1"/>
    <property type="match status" value="1"/>
</dbReference>
<feature type="transmembrane region" description="Helical" evidence="1">
    <location>
        <begin position="12"/>
        <end position="34"/>
    </location>
</feature>
<keyword evidence="1" id="KW-0472">Membrane</keyword>
<protein>
    <submittedName>
        <fullName evidence="2">DUF502 domain-containing protein</fullName>
    </submittedName>
</protein>
<dbReference type="EMBL" id="CP110257">
    <property type="protein sequence ID" value="UZD54047.1"/>
    <property type="molecule type" value="Genomic_DNA"/>
</dbReference>
<reference evidence="2" key="1">
    <citation type="submission" date="2022-10" db="EMBL/GenBank/DDBJ databases">
        <title>Complete genome sequence of Schlegelella aquatica LMG 23380.</title>
        <authorList>
            <person name="Musilova J."/>
            <person name="Kourilova X."/>
            <person name="Bezdicek M."/>
            <person name="Hermankova K."/>
            <person name="Obruca S."/>
            <person name="Sedlar K."/>
        </authorList>
    </citation>
    <scope>NUCLEOTIDE SEQUENCE</scope>
    <source>
        <strain evidence="2">LMG 23380</strain>
    </source>
</reference>
<keyword evidence="1" id="KW-1133">Transmembrane helix</keyword>
<dbReference type="PANTHER" id="PTHR31876:SF26">
    <property type="entry name" value="PROTEIN LIKE COV 2"/>
    <property type="match status" value="1"/>
</dbReference>
<organism evidence="2 3">
    <name type="scientific">Caldimonas aquatica</name>
    <dbReference type="NCBI Taxonomy" id="376175"/>
    <lineage>
        <taxon>Bacteria</taxon>
        <taxon>Pseudomonadati</taxon>
        <taxon>Pseudomonadota</taxon>
        <taxon>Betaproteobacteria</taxon>
        <taxon>Burkholderiales</taxon>
        <taxon>Sphaerotilaceae</taxon>
        <taxon>Caldimonas</taxon>
    </lineage>
</organism>
<evidence type="ECO:0000313" key="2">
    <source>
        <dbReference type="EMBL" id="UZD54047.1"/>
    </source>
</evidence>
<gene>
    <name evidence="2" type="ORF">OMP39_10195</name>
</gene>
<dbReference type="InterPro" id="IPR007462">
    <property type="entry name" value="COV1-like"/>
</dbReference>
<evidence type="ECO:0000313" key="3">
    <source>
        <dbReference type="Proteomes" id="UP001163266"/>
    </source>
</evidence>